<dbReference type="FunFam" id="1.10.8.640:FF:000001">
    <property type="entry name" value="Cytochrome c-type biogenesis protein"/>
    <property type="match status" value="1"/>
</dbReference>
<evidence type="ECO:0000256" key="3">
    <source>
        <dbReference type="ARBA" id="ARBA00022723"/>
    </source>
</evidence>
<accession>A0A0F9Y249</accession>
<gene>
    <name evidence="9" type="ORF">LCGC14_0144080</name>
</gene>
<evidence type="ECO:0000256" key="5">
    <source>
        <dbReference type="ARBA" id="ARBA00022748"/>
    </source>
</evidence>
<dbReference type="InterPro" id="IPR005616">
    <property type="entry name" value="CcmH/CycL/Ccl2/NrfF_N"/>
</dbReference>
<keyword evidence="4" id="KW-0732">Signal</keyword>
<feature type="transmembrane region" description="Helical" evidence="7">
    <location>
        <begin position="103"/>
        <end position="124"/>
    </location>
</feature>
<dbReference type="Pfam" id="PF03918">
    <property type="entry name" value="CcmH"/>
    <property type="match status" value="1"/>
</dbReference>
<dbReference type="PANTHER" id="PTHR47870">
    <property type="entry name" value="CYTOCHROME C-TYPE BIOGENESIS PROTEIN CCMH"/>
    <property type="match status" value="1"/>
</dbReference>
<comment type="similarity">
    <text evidence="1">Belongs to the CcmH/CycL/Ccl2/NrfF family.</text>
</comment>
<dbReference type="GO" id="GO:0017004">
    <property type="term" value="P:cytochrome complex assembly"/>
    <property type="evidence" value="ECO:0007669"/>
    <property type="project" value="UniProtKB-KW"/>
</dbReference>
<sequence>MIRAMFLMLSLLLIGAAHAAIDTYDFQTEEQRQRFYELSGELRCPKCQNQNIADSNSPIATDLRREIHRMLNEGQSNDEIVDFMVMRYGDFVRYKPALTAQTAVLWFAPAFFLLAGLLVLVIMLRRRQRAQHASRENHLSVDEQQRLRTLLEKKNTDD</sequence>
<proteinExistence type="inferred from homology"/>
<keyword evidence="3" id="KW-0479">Metal-binding</keyword>
<feature type="domain" description="CcmH/CycL/Ccl2/NrfF N-terminal" evidence="8">
    <location>
        <begin position="8"/>
        <end position="151"/>
    </location>
</feature>
<dbReference type="AlphaFoldDB" id="A0A0F9Y249"/>
<dbReference type="GO" id="GO:0005886">
    <property type="term" value="C:plasma membrane"/>
    <property type="evidence" value="ECO:0007669"/>
    <property type="project" value="TreeGrafter"/>
</dbReference>
<name>A0A0F9Y249_9ZZZZ</name>
<comment type="caution">
    <text evidence="9">The sequence shown here is derived from an EMBL/GenBank/DDBJ whole genome shotgun (WGS) entry which is preliminary data.</text>
</comment>
<evidence type="ECO:0000256" key="2">
    <source>
        <dbReference type="ARBA" id="ARBA00022617"/>
    </source>
</evidence>
<dbReference type="PANTHER" id="PTHR47870:SF1">
    <property type="entry name" value="CYTOCHROME C-TYPE BIOGENESIS PROTEIN CCMH"/>
    <property type="match status" value="1"/>
</dbReference>
<evidence type="ECO:0000256" key="7">
    <source>
        <dbReference type="SAM" id="Phobius"/>
    </source>
</evidence>
<protein>
    <recommendedName>
        <fullName evidence="8">CcmH/CycL/Ccl2/NrfF N-terminal domain-containing protein</fullName>
    </recommendedName>
</protein>
<keyword evidence="7" id="KW-0812">Transmembrane</keyword>
<evidence type="ECO:0000313" key="9">
    <source>
        <dbReference type="EMBL" id="KKN98728.1"/>
    </source>
</evidence>
<dbReference type="EMBL" id="LAZR01000050">
    <property type="protein sequence ID" value="KKN98728.1"/>
    <property type="molecule type" value="Genomic_DNA"/>
</dbReference>
<evidence type="ECO:0000256" key="4">
    <source>
        <dbReference type="ARBA" id="ARBA00022729"/>
    </source>
</evidence>
<dbReference type="GO" id="GO:0046872">
    <property type="term" value="F:metal ion binding"/>
    <property type="evidence" value="ECO:0007669"/>
    <property type="project" value="UniProtKB-KW"/>
</dbReference>
<keyword evidence="6" id="KW-0408">Iron</keyword>
<keyword evidence="7" id="KW-0472">Membrane</keyword>
<evidence type="ECO:0000259" key="8">
    <source>
        <dbReference type="Pfam" id="PF03918"/>
    </source>
</evidence>
<dbReference type="CDD" id="cd16378">
    <property type="entry name" value="CcmH_N"/>
    <property type="match status" value="1"/>
</dbReference>
<dbReference type="Gene3D" id="1.10.8.640">
    <property type="entry name" value="Cytochrome C biogenesis protein"/>
    <property type="match status" value="1"/>
</dbReference>
<dbReference type="InterPro" id="IPR051263">
    <property type="entry name" value="C-type_cytochrome_biogenesis"/>
</dbReference>
<dbReference type="InterPro" id="IPR038297">
    <property type="entry name" value="CcmH/CycL/NrfF/Ccl2_sf"/>
</dbReference>
<reference evidence="9" key="1">
    <citation type="journal article" date="2015" name="Nature">
        <title>Complex archaea that bridge the gap between prokaryotes and eukaryotes.</title>
        <authorList>
            <person name="Spang A."/>
            <person name="Saw J.H."/>
            <person name="Jorgensen S.L."/>
            <person name="Zaremba-Niedzwiedzka K."/>
            <person name="Martijn J."/>
            <person name="Lind A.E."/>
            <person name="van Eijk R."/>
            <person name="Schleper C."/>
            <person name="Guy L."/>
            <person name="Ettema T.J."/>
        </authorList>
    </citation>
    <scope>NUCLEOTIDE SEQUENCE</scope>
</reference>
<evidence type="ECO:0000256" key="6">
    <source>
        <dbReference type="ARBA" id="ARBA00023004"/>
    </source>
</evidence>
<keyword evidence="2" id="KW-0349">Heme</keyword>
<organism evidence="9">
    <name type="scientific">marine sediment metagenome</name>
    <dbReference type="NCBI Taxonomy" id="412755"/>
    <lineage>
        <taxon>unclassified sequences</taxon>
        <taxon>metagenomes</taxon>
        <taxon>ecological metagenomes</taxon>
    </lineage>
</organism>
<evidence type="ECO:0000256" key="1">
    <source>
        <dbReference type="ARBA" id="ARBA00010342"/>
    </source>
</evidence>
<keyword evidence="5" id="KW-0201">Cytochrome c-type biogenesis</keyword>
<keyword evidence="7" id="KW-1133">Transmembrane helix</keyword>